<reference evidence="8" key="1">
    <citation type="submission" date="2014-11" db="EMBL/GenBank/DDBJ databases">
        <authorList>
            <person name="Malar M.C."/>
            <person name="Sen D."/>
            <person name="Tripathy S."/>
        </authorList>
    </citation>
    <scope>NUCLEOTIDE SEQUENCE</scope>
    <source>
        <strain evidence="8">BDU141951</strain>
    </source>
</reference>
<dbReference type="InterPro" id="IPR036097">
    <property type="entry name" value="HisK_dim/P_sf"/>
</dbReference>
<proteinExistence type="predicted"/>
<organism evidence="8">
    <name type="scientific">Lyngbya confervoides BDU141951</name>
    <dbReference type="NCBI Taxonomy" id="1574623"/>
    <lineage>
        <taxon>Bacteria</taxon>
        <taxon>Bacillati</taxon>
        <taxon>Cyanobacteriota</taxon>
        <taxon>Cyanophyceae</taxon>
        <taxon>Oscillatoriophycideae</taxon>
        <taxon>Oscillatoriales</taxon>
        <taxon>Microcoleaceae</taxon>
        <taxon>Lyngbya</taxon>
    </lineage>
</organism>
<dbReference type="PROSITE" id="PS50109">
    <property type="entry name" value="HIS_KIN"/>
    <property type="match status" value="1"/>
</dbReference>
<sequence>MRIGLQGRLFLSHLVVMLVGLISFILISRATSLHLFARHLEEMASIGHTMHEIREDLLMGFKVAWSGSTAWALVIGGLTAAALSYWVAQRITQPLTEMDRITRQFASGNWSEQVPRSNIPELAQLSRSFNRLALSLQDVEERRRELIGDLTHELRTPLTIVRGYLEQSMTDSTALSPDITLLLVRETRRLERLVNDLQELSKAEAGQMPLHVQALALPPLFDKLLLRFESQIAEDGPALGWQCDEEIARVLADRDRLEQILVNLLGNAIKHTPQGHITLSAWEAGNQIWIAVKDTGPGIAPNELPHVFERFWRSPLTQHQYAVGTGIGLAISKRLVELQGGQIAVESAIGQGSTFRFSLPKA</sequence>
<dbReference type="GO" id="GO:0000155">
    <property type="term" value="F:phosphorelay sensor kinase activity"/>
    <property type="evidence" value="ECO:0007669"/>
    <property type="project" value="InterPro"/>
</dbReference>
<evidence type="ECO:0000256" key="6">
    <source>
        <dbReference type="ARBA" id="ARBA00022777"/>
    </source>
</evidence>
<dbReference type="FunFam" id="3.30.565.10:FF:000006">
    <property type="entry name" value="Sensor histidine kinase WalK"/>
    <property type="match status" value="1"/>
</dbReference>
<name>A0A0C1Y0V9_9CYAN</name>
<dbReference type="Gene3D" id="6.10.340.10">
    <property type="match status" value="1"/>
</dbReference>
<evidence type="ECO:0000256" key="4">
    <source>
        <dbReference type="ARBA" id="ARBA00022553"/>
    </source>
</evidence>
<dbReference type="SMART" id="SM00387">
    <property type="entry name" value="HATPase_c"/>
    <property type="match status" value="1"/>
</dbReference>
<accession>A0A0C1Y0V9</accession>
<dbReference type="AlphaFoldDB" id="A0A0C1Y0V9"/>
<dbReference type="EMBL" id="JTHE02000003">
    <property type="protein sequence ID" value="NEV66449.1"/>
    <property type="molecule type" value="Genomic_DNA"/>
</dbReference>
<dbReference type="SMART" id="SM00304">
    <property type="entry name" value="HAMP"/>
    <property type="match status" value="1"/>
</dbReference>
<dbReference type="CDD" id="cd00082">
    <property type="entry name" value="HisKA"/>
    <property type="match status" value="1"/>
</dbReference>
<evidence type="ECO:0000256" key="5">
    <source>
        <dbReference type="ARBA" id="ARBA00022679"/>
    </source>
</evidence>
<dbReference type="InterPro" id="IPR003660">
    <property type="entry name" value="HAMP_dom"/>
</dbReference>
<dbReference type="PANTHER" id="PTHR43547:SF2">
    <property type="entry name" value="HYBRID SIGNAL TRANSDUCTION HISTIDINE KINASE C"/>
    <property type="match status" value="1"/>
</dbReference>
<reference evidence="8" key="2">
    <citation type="journal article" date="2015" name="Genome Announc.">
        <title>Draft Genome Sequence of Filamentous Marine Cyanobacterium Lyngbya confervoides Strain BDU141951.</title>
        <authorList>
            <person name="Chandrababunaidu M.M."/>
            <person name="Sen D."/>
            <person name="Tripathy S."/>
        </authorList>
    </citation>
    <scope>NUCLEOTIDE SEQUENCE</scope>
    <source>
        <strain evidence="8">BDU141951</strain>
    </source>
</reference>
<dbReference type="InterPro" id="IPR003661">
    <property type="entry name" value="HisK_dim/P_dom"/>
</dbReference>
<dbReference type="PANTHER" id="PTHR43547">
    <property type="entry name" value="TWO-COMPONENT HISTIDINE KINASE"/>
    <property type="match status" value="1"/>
</dbReference>
<dbReference type="CDD" id="cd16922">
    <property type="entry name" value="HATPase_EvgS-ArcB-TorS-like"/>
    <property type="match status" value="1"/>
</dbReference>
<dbReference type="Pfam" id="PF00672">
    <property type="entry name" value="HAMP"/>
    <property type="match status" value="1"/>
</dbReference>
<dbReference type="InterPro" id="IPR004358">
    <property type="entry name" value="Sig_transdc_His_kin-like_C"/>
</dbReference>
<keyword evidence="5" id="KW-0808">Transferase</keyword>
<dbReference type="EC" id="2.7.13.3" evidence="3"/>
<reference evidence="8" key="3">
    <citation type="submission" date="2020-02" db="EMBL/GenBank/DDBJ databases">
        <authorList>
            <person name="Sarangi A.N."/>
            <person name="Ghosh S."/>
            <person name="Mukherjee M."/>
            <person name="Tripathy S."/>
        </authorList>
    </citation>
    <scope>NUCLEOTIDE SEQUENCE</scope>
    <source>
        <strain evidence="8">BDU141951</strain>
    </source>
</reference>
<dbReference type="PROSITE" id="PS50885">
    <property type="entry name" value="HAMP"/>
    <property type="match status" value="1"/>
</dbReference>
<dbReference type="Gene3D" id="3.30.565.10">
    <property type="entry name" value="Histidine kinase-like ATPase, C-terminal domain"/>
    <property type="match status" value="1"/>
</dbReference>
<comment type="catalytic activity">
    <reaction evidence="1">
        <text>ATP + protein L-histidine = ADP + protein N-phospho-L-histidine.</text>
        <dbReference type="EC" id="2.7.13.3"/>
    </reaction>
</comment>
<keyword evidence="4" id="KW-0597">Phosphoprotein</keyword>
<evidence type="ECO:0000256" key="7">
    <source>
        <dbReference type="ARBA" id="ARBA00023012"/>
    </source>
</evidence>
<dbReference type="SUPFAM" id="SSF55874">
    <property type="entry name" value="ATPase domain of HSP90 chaperone/DNA topoisomerase II/histidine kinase"/>
    <property type="match status" value="1"/>
</dbReference>
<comment type="subcellular location">
    <subcellularLocation>
        <location evidence="2">Membrane</location>
    </subcellularLocation>
</comment>
<dbReference type="GO" id="GO:0016020">
    <property type="term" value="C:membrane"/>
    <property type="evidence" value="ECO:0007669"/>
    <property type="project" value="UniProtKB-SubCell"/>
</dbReference>
<gene>
    <name evidence="8" type="ORF">QQ91_004915</name>
</gene>
<evidence type="ECO:0000256" key="3">
    <source>
        <dbReference type="ARBA" id="ARBA00012438"/>
    </source>
</evidence>
<comment type="caution">
    <text evidence="8">The sequence shown here is derived from an EMBL/GenBank/DDBJ whole genome shotgun (WGS) entry which is preliminary data.</text>
</comment>
<evidence type="ECO:0000256" key="1">
    <source>
        <dbReference type="ARBA" id="ARBA00000085"/>
    </source>
</evidence>
<protein>
    <recommendedName>
        <fullName evidence="3">histidine kinase</fullName>
        <ecNumber evidence="3">2.7.13.3</ecNumber>
    </recommendedName>
</protein>
<dbReference type="Gene3D" id="1.10.287.130">
    <property type="match status" value="1"/>
</dbReference>
<dbReference type="InterPro" id="IPR003594">
    <property type="entry name" value="HATPase_dom"/>
</dbReference>
<dbReference type="SUPFAM" id="SSF47384">
    <property type="entry name" value="Homodimeric domain of signal transducing histidine kinase"/>
    <property type="match status" value="1"/>
</dbReference>
<evidence type="ECO:0000256" key="2">
    <source>
        <dbReference type="ARBA" id="ARBA00004370"/>
    </source>
</evidence>
<dbReference type="InterPro" id="IPR005467">
    <property type="entry name" value="His_kinase_dom"/>
</dbReference>
<keyword evidence="6 8" id="KW-0418">Kinase</keyword>
<evidence type="ECO:0000313" key="8">
    <source>
        <dbReference type="EMBL" id="NEV66449.1"/>
    </source>
</evidence>
<dbReference type="Pfam" id="PF00512">
    <property type="entry name" value="HisKA"/>
    <property type="match status" value="1"/>
</dbReference>
<dbReference type="SMART" id="SM00388">
    <property type="entry name" value="HisKA"/>
    <property type="match status" value="1"/>
</dbReference>
<dbReference type="CDD" id="cd06225">
    <property type="entry name" value="HAMP"/>
    <property type="match status" value="1"/>
</dbReference>
<dbReference type="Pfam" id="PF02518">
    <property type="entry name" value="HATPase_c"/>
    <property type="match status" value="1"/>
</dbReference>
<dbReference type="SUPFAM" id="SSF158472">
    <property type="entry name" value="HAMP domain-like"/>
    <property type="match status" value="1"/>
</dbReference>
<keyword evidence="7" id="KW-0902">Two-component regulatory system</keyword>
<dbReference type="InterPro" id="IPR036890">
    <property type="entry name" value="HATPase_C_sf"/>
</dbReference>
<dbReference type="PRINTS" id="PR00344">
    <property type="entry name" value="BCTRLSENSOR"/>
</dbReference>